<organism evidence="5 6">
    <name type="scientific">Hansschlegelia quercus</name>
    <dbReference type="NCBI Taxonomy" id="2528245"/>
    <lineage>
        <taxon>Bacteria</taxon>
        <taxon>Pseudomonadati</taxon>
        <taxon>Pseudomonadota</taxon>
        <taxon>Alphaproteobacteria</taxon>
        <taxon>Hyphomicrobiales</taxon>
        <taxon>Methylopilaceae</taxon>
        <taxon>Hansschlegelia</taxon>
    </lineage>
</organism>
<evidence type="ECO:0000313" key="6">
    <source>
        <dbReference type="Proteomes" id="UP000291613"/>
    </source>
</evidence>
<dbReference type="Gene3D" id="3.30.1360.40">
    <property type="match status" value="1"/>
</dbReference>
<keyword evidence="2 5" id="KW-0378">Hydrolase</keyword>
<keyword evidence="3" id="KW-0067">ATP-binding</keyword>
<dbReference type="SUPFAM" id="SSF50891">
    <property type="entry name" value="Cyclophilin-like"/>
    <property type="match status" value="1"/>
</dbReference>
<dbReference type="InterPro" id="IPR010016">
    <property type="entry name" value="PxpB"/>
</dbReference>
<evidence type="ECO:0000313" key="5">
    <source>
        <dbReference type="EMBL" id="TBN55281.1"/>
    </source>
</evidence>
<dbReference type="SUPFAM" id="SSF160467">
    <property type="entry name" value="PH0987 N-terminal domain-like"/>
    <property type="match status" value="1"/>
</dbReference>
<dbReference type="PANTHER" id="PTHR34698">
    <property type="entry name" value="5-OXOPROLINASE SUBUNIT B"/>
    <property type="match status" value="1"/>
</dbReference>
<dbReference type="RefSeq" id="WP_131001532.1">
    <property type="nucleotide sequence ID" value="NZ_JBHSZR010000002.1"/>
</dbReference>
<keyword evidence="1" id="KW-0547">Nucleotide-binding</keyword>
<keyword evidence="6" id="KW-1185">Reference proteome</keyword>
<comment type="caution">
    <text evidence="5">The sequence shown here is derived from an EMBL/GenBank/DDBJ whole genome shotgun (WGS) entry which is preliminary data.</text>
</comment>
<accession>A0A4Q9GP26</accession>
<dbReference type="PANTHER" id="PTHR34698:SF2">
    <property type="entry name" value="5-OXOPROLINASE SUBUNIT B"/>
    <property type="match status" value="1"/>
</dbReference>
<dbReference type="GO" id="GO:0005524">
    <property type="term" value="F:ATP binding"/>
    <property type="evidence" value="ECO:0007669"/>
    <property type="project" value="UniProtKB-KW"/>
</dbReference>
<evidence type="ECO:0000259" key="4">
    <source>
        <dbReference type="SMART" id="SM00796"/>
    </source>
</evidence>
<evidence type="ECO:0000256" key="2">
    <source>
        <dbReference type="ARBA" id="ARBA00022801"/>
    </source>
</evidence>
<protein>
    <submittedName>
        <fullName evidence="5">Allophanate hydrolase subunit 1</fullName>
    </submittedName>
</protein>
<dbReference type="Proteomes" id="UP000291613">
    <property type="component" value="Unassembled WGS sequence"/>
</dbReference>
<evidence type="ECO:0000256" key="3">
    <source>
        <dbReference type="ARBA" id="ARBA00022840"/>
    </source>
</evidence>
<dbReference type="AlphaFoldDB" id="A0A4Q9GP26"/>
<gene>
    <name evidence="5" type="ORF">EYR15_03905</name>
</gene>
<evidence type="ECO:0000256" key="1">
    <source>
        <dbReference type="ARBA" id="ARBA00022741"/>
    </source>
</evidence>
<dbReference type="EMBL" id="SIUB01000001">
    <property type="protein sequence ID" value="TBN55281.1"/>
    <property type="molecule type" value="Genomic_DNA"/>
</dbReference>
<sequence length="236" mass="24621">MTAPRFLDAGEAALVVEFGDAVDPAINDRVLALDAALVAQAPEGVLELTPSYRSLLIQYDPLVIDRATLVALAEEATEAGEARAPGASWVVPCCYDPAVAEDLGEFAAARGLSPEKAAALHAAADWRVYCYGFAPGFAYLGGLPKALAAPRRATPRPPFPPGSVMVGGGLGAVATVPMPTGWHVVGRTPERLFALDRDPAFLLSPGDALRFEAIDANAFRSLDTRAAAGEPVARKS</sequence>
<name>A0A4Q9GP26_9HYPH</name>
<dbReference type="Gene3D" id="2.40.100.10">
    <property type="entry name" value="Cyclophilin-like"/>
    <property type="match status" value="1"/>
</dbReference>
<dbReference type="SMART" id="SM00796">
    <property type="entry name" value="AHS1"/>
    <property type="match status" value="1"/>
</dbReference>
<proteinExistence type="predicted"/>
<feature type="domain" description="Carboxyltransferase" evidence="4">
    <location>
        <begin position="4"/>
        <end position="203"/>
    </location>
</feature>
<dbReference type="GO" id="GO:0016787">
    <property type="term" value="F:hydrolase activity"/>
    <property type="evidence" value="ECO:0007669"/>
    <property type="project" value="UniProtKB-KW"/>
</dbReference>
<reference evidence="5 6" key="1">
    <citation type="submission" date="2019-02" db="EMBL/GenBank/DDBJ databases">
        <title>Hansschlegelia quercus sp. nov., a novel methylotrophic bacterium from buds of oak (Quercus robur L.).</title>
        <authorList>
            <person name="Agafonova N.V."/>
            <person name="Kaparullina E.N."/>
            <person name="Grouzdev D.S."/>
            <person name="Doronina N.V."/>
        </authorList>
    </citation>
    <scope>NUCLEOTIDE SEQUENCE [LARGE SCALE GENOMIC DNA]</scope>
    <source>
        <strain evidence="5 6">Dub</strain>
    </source>
</reference>
<dbReference type="InterPro" id="IPR003833">
    <property type="entry name" value="CT_C_D"/>
</dbReference>
<dbReference type="OrthoDB" id="9778567at2"/>
<dbReference type="InterPro" id="IPR029000">
    <property type="entry name" value="Cyclophilin-like_dom_sf"/>
</dbReference>
<dbReference type="Pfam" id="PF02682">
    <property type="entry name" value="CT_C_D"/>
    <property type="match status" value="1"/>
</dbReference>